<gene>
    <name evidence="2" type="ORF">LTR16_009579</name>
</gene>
<comment type="caution">
    <text evidence="2">The sequence shown here is derived from an EMBL/GenBank/DDBJ whole genome shotgun (WGS) entry which is preliminary data.</text>
</comment>
<accession>A0ABR0LJN0</accession>
<proteinExistence type="predicted"/>
<protein>
    <submittedName>
        <fullName evidence="2">Uncharacterized protein</fullName>
    </submittedName>
</protein>
<keyword evidence="3" id="KW-1185">Reference proteome</keyword>
<dbReference type="Proteomes" id="UP001357485">
    <property type="component" value="Unassembled WGS sequence"/>
</dbReference>
<evidence type="ECO:0000313" key="2">
    <source>
        <dbReference type="EMBL" id="KAK5187163.1"/>
    </source>
</evidence>
<name>A0ABR0LJN0_9PEZI</name>
<sequence length="78" mass="8465">MGAEAEEPEVSFLDSIQLPSIPSVSDVENTQPFDLLTLPNDEDWRNWHSSGGIGLQNDLDGFPPRGQYSGAFSNSAGR</sequence>
<dbReference type="EMBL" id="JAVRRA010018941">
    <property type="protein sequence ID" value="KAK5187163.1"/>
    <property type="molecule type" value="Genomic_DNA"/>
</dbReference>
<reference evidence="2 3" key="1">
    <citation type="submission" date="2023-08" db="EMBL/GenBank/DDBJ databases">
        <title>Black Yeasts Isolated from many extreme environments.</title>
        <authorList>
            <person name="Coleine C."/>
            <person name="Stajich J.E."/>
            <person name="Selbmann L."/>
        </authorList>
    </citation>
    <scope>NUCLEOTIDE SEQUENCE [LARGE SCALE GENOMIC DNA]</scope>
    <source>
        <strain evidence="2 3">CCFEE 536</strain>
    </source>
</reference>
<organism evidence="2 3">
    <name type="scientific">Cryomyces antarcticus</name>
    <dbReference type="NCBI Taxonomy" id="329879"/>
    <lineage>
        <taxon>Eukaryota</taxon>
        <taxon>Fungi</taxon>
        <taxon>Dikarya</taxon>
        <taxon>Ascomycota</taxon>
        <taxon>Pezizomycotina</taxon>
        <taxon>Dothideomycetes</taxon>
        <taxon>Dothideomycetes incertae sedis</taxon>
        <taxon>Cryomyces</taxon>
    </lineage>
</organism>
<evidence type="ECO:0000256" key="1">
    <source>
        <dbReference type="SAM" id="MobiDB-lite"/>
    </source>
</evidence>
<feature type="region of interest" description="Disordered" evidence="1">
    <location>
        <begin position="55"/>
        <end position="78"/>
    </location>
</feature>
<feature type="non-terminal residue" evidence="2">
    <location>
        <position position="78"/>
    </location>
</feature>
<evidence type="ECO:0000313" key="3">
    <source>
        <dbReference type="Proteomes" id="UP001357485"/>
    </source>
</evidence>